<evidence type="ECO:0000256" key="4">
    <source>
        <dbReference type="SAM" id="SignalP"/>
    </source>
</evidence>
<dbReference type="Pfam" id="PF01683">
    <property type="entry name" value="EB"/>
    <property type="match status" value="1"/>
</dbReference>
<protein>
    <recommendedName>
        <fullName evidence="5">EB domain-containing protein</fullName>
    </recommendedName>
</protein>
<keyword evidence="7" id="KW-1185">Reference proteome</keyword>
<feature type="region of interest" description="Disordered" evidence="3">
    <location>
        <begin position="173"/>
        <end position="240"/>
    </location>
</feature>
<feature type="compositionally biased region" description="Polar residues" evidence="3">
    <location>
        <begin position="173"/>
        <end position="193"/>
    </location>
</feature>
<dbReference type="PRINTS" id="PR00261">
    <property type="entry name" value="LDLRECEPTOR"/>
</dbReference>
<accession>A0A9P0C068</accession>
<dbReference type="SMART" id="SM00192">
    <property type="entry name" value="LDLa"/>
    <property type="match status" value="4"/>
</dbReference>
<keyword evidence="4" id="KW-0732">Signal</keyword>
<dbReference type="PROSITE" id="PS01209">
    <property type="entry name" value="LDLRA_1"/>
    <property type="match status" value="1"/>
</dbReference>
<dbReference type="Proteomes" id="UP001152759">
    <property type="component" value="Chromosome 1"/>
</dbReference>
<dbReference type="PANTHER" id="PTHR39069:SF1">
    <property type="entry name" value="ECDYSONE-INDUCIBLE GENE E1, ISOFORM A"/>
    <property type="match status" value="1"/>
</dbReference>
<evidence type="ECO:0000256" key="2">
    <source>
        <dbReference type="PROSITE-ProRule" id="PRU00124"/>
    </source>
</evidence>
<dbReference type="CDD" id="cd00112">
    <property type="entry name" value="LDLa"/>
    <property type="match status" value="4"/>
</dbReference>
<feature type="domain" description="EB" evidence="5">
    <location>
        <begin position="48"/>
        <end position="104"/>
    </location>
</feature>
<dbReference type="SUPFAM" id="SSF57424">
    <property type="entry name" value="LDL receptor-like module"/>
    <property type="match status" value="4"/>
</dbReference>
<comment type="caution">
    <text evidence="2">Lacks conserved residue(s) required for the propagation of feature annotation.</text>
</comment>
<dbReference type="InterPro" id="IPR002172">
    <property type="entry name" value="LDrepeatLR_classA_rpt"/>
</dbReference>
<feature type="region of interest" description="Disordered" evidence="3">
    <location>
        <begin position="416"/>
        <end position="438"/>
    </location>
</feature>
<dbReference type="Gene3D" id="4.10.400.10">
    <property type="entry name" value="Low-density Lipoprotein Receptor"/>
    <property type="match status" value="4"/>
</dbReference>
<organism evidence="6 7">
    <name type="scientific">Bemisia tabaci</name>
    <name type="common">Sweetpotato whitefly</name>
    <name type="synonym">Aleurodes tabaci</name>
    <dbReference type="NCBI Taxonomy" id="7038"/>
    <lineage>
        <taxon>Eukaryota</taxon>
        <taxon>Metazoa</taxon>
        <taxon>Ecdysozoa</taxon>
        <taxon>Arthropoda</taxon>
        <taxon>Hexapoda</taxon>
        <taxon>Insecta</taxon>
        <taxon>Pterygota</taxon>
        <taxon>Neoptera</taxon>
        <taxon>Paraneoptera</taxon>
        <taxon>Hemiptera</taxon>
        <taxon>Sternorrhyncha</taxon>
        <taxon>Aleyrodoidea</taxon>
        <taxon>Aleyrodidae</taxon>
        <taxon>Aleyrodinae</taxon>
        <taxon>Bemisia</taxon>
    </lineage>
</organism>
<dbReference type="Pfam" id="PF00057">
    <property type="entry name" value="Ldl_recept_a"/>
    <property type="match status" value="3"/>
</dbReference>
<dbReference type="InterPro" id="IPR006149">
    <property type="entry name" value="EB_dom"/>
</dbReference>
<dbReference type="InterPro" id="IPR036055">
    <property type="entry name" value="LDL_receptor-like_sf"/>
</dbReference>
<feature type="chain" id="PRO_5040386280" description="EB domain-containing protein" evidence="4">
    <location>
        <begin position="22"/>
        <end position="768"/>
    </location>
</feature>
<evidence type="ECO:0000256" key="1">
    <source>
        <dbReference type="ARBA" id="ARBA00023157"/>
    </source>
</evidence>
<evidence type="ECO:0000313" key="6">
    <source>
        <dbReference type="EMBL" id="CAH0753497.1"/>
    </source>
</evidence>
<sequence length="768" mass="82816">MLINVLLIAVLLNQMCLLLNGSELGETCAANEDCSIENSHCYSGKCSCLPYYASYNYTVCLQSTLLGFECHVPEQCSQKVANSSCIQGTCQCEQGFLQFRRHTCLTPAKVGQICYSDTHCRLWDSDTHCHFLIQNLFGKCVCNSPLGSMQNGACVPSPSPVETTESTEIAVSTEITTSGKSQLSSPSPTSFINRSPIKFSSVSPSQKPHKKPQSPTQRPNPQKFKVSTPKPSVKPTENPNKVLQEKISTELEPPFSSQSTLKPFKTTITFVEKTKPGIKPSKPNKHTATFLSPSAITPNFPKFTIDVTSTTEIPGKLTTWIINDNNGALTRIKPTTNELTKTTTTASYNTVNCLRCPTNSLSNGLTNGFTNSLTNTFSGGLTNGLTNNFVHRLKFPARPTQYTTIKLNSTADKTGLPAQYGVPGPSLTTRWTTPAPVRTTPRPLKHTTAARLPGTTVVTPSDSQMLGQYLSLVKLKNQSKPSFGVMLVKPTHETPTTSTWIRPVTPGSSNTITKIIASPGPAVLYNVGTKTGPEKDPLKVSLGMVCKHHKQCIRADPESRCINGICDCVKPRNNETGAYCNAFNRGCHPNTFQCKSSGKCISWFFVCDGRRDCADGSDEACGGPGRGGSSNGCPTLGFRCGKLEPAVCVSQAARCDGAWDCPGGEDEQNCTVGPQQDCPRHTYRCKSGQCVPEYEYCNAAAACKDGSDELAQACSATWDSDVTTLGFCPFRCNNGRCRSSAVTCSGKDGCGDESDEAKCNVCRCAKIS</sequence>
<feature type="disulfide bond" evidence="2">
    <location>
        <begin position="678"/>
        <end position="690"/>
    </location>
</feature>
<proteinExistence type="predicted"/>
<feature type="signal peptide" evidence="4">
    <location>
        <begin position="1"/>
        <end position="21"/>
    </location>
</feature>
<evidence type="ECO:0000256" key="3">
    <source>
        <dbReference type="SAM" id="MobiDB-lite"/>
    </source>
</evidence>
<evidence type="ECO:0000259" key="5">
    <source>
        <dbReference type="Pfam" id="PF01683"/>
    </source>
</evidence>
<feature type="disulfide bond" evidence="2">
    <location>
        <begin position="685"/>
        <end position="703"/>
    </location>
</feature>
<name>A0A9P0C068_BEMTA</name>
<dbReference type="PANTHER" id="PTHR39069">
    <property type="entry name" value="ECDYSONE-INDUCIBLE GENE E1, ISOFORM A"/>
    <property type="match status" value="1"/>
</dbReference>
<dbReference type="AlphaFoldDB" id="A0A9P0C068"/>
<gene>
    <name evidence="6" type="ORF">BEMITA_LOCUS831</name>
</gene>
<dbReference type="KEGG" id="btab:109041034"/>
<feature type="disulfide bond" evidence="2">
    <location>
        <begin position="732"/>
        <end position="750"/>
    </location>
</feature>
<dbReference type="EMBL" id="OU963862">
    <property type="protein sequence ID" value="CAH0753497.1"/>
    <property type="molecule type" value="Genomic_DNA"/>
</dbReference>
<reference evidence="6" key="1">
    <citation type="submission" date="2021-12" db="EMBL/GenBank/DDBJ databases">
        <authorList>
            <person name="King R."/>
        </authorList>
    </citation>
    <scope>NUCLEOTIDE SEQUENCE</scope>
</reference>
<feature type="disulfide bond" evidence="2">
    <location>
        <begin position="655"/>
        <end position="670"/>
    </location>
</feature>
<evidence type="ECO:0000313" key="7">
    <source>
        <dbReference type="Proteomes" id="UP001152759"/>
    </source>
</evidence>
<feature type="disulfide bond" evidence="2">
    <location>
        <begin position="744"/>
        <end position="759"/>
    </location>
</feature>
<keyword evidence="1 2" id="KW-1015">Disulfide bond</keyword>
<dbReference type="InterPro" id="IPR023415">
    <property type="entry name" value="LDLR_class-A_CS"/>
</dbReference>
<dbReference type="PROSITE" id="PS50068">
    <property type="entry name" value="LDLRA_2"/>
    <property type="match status" value="4"/>
</dbReference>
<feature type="compositionally biased region" description="Low complexity" evidence="3">
    <location>
        <begin position="428"/>
        <end position="438"/>
    </location>
</feature>